<dbReference type="Pfam" id="PF00060">
    <property type="entry name" value="Lig_chan"/>
    <property type="match status" value="2"/>
</dbReference>
<keyword evidence="6 11" id="KW-0472">Membrane</keyword>
<keyword evidence="3 11" id="KW-0812">Transmembrane</keyword>
<dbReference type="FunFam" id="1.10.287.70:FF:000172">
    <property type="entry name" value="Glutamate receptor"/>
    <property type="match status" value="2"/>
</dbReference>
<keyword evidence="7" id="KW-0675">Receptor</keyword>
<evidence type="ECO:0000256" key="11">
    <source>
        <dbReference type="SAM" id="Phobius"/>
    </source>
</evidence>
<evidence type="ECO:0000256" key="9">
    <source>
        <dbReference type="ARBA" id="ARBA00023286"/>
    </source>
</evidence>
<dbReference type="SUPFAM" id="SSF53822">
    <property type="entry name" value="Periplasmic binding protein-like I"/>
    <property type="match status" value="2"/>
</dbReference>
<dbReference type="InterPro" id="IPR001320">
    <property type="entry name" value="Iontro_rcpt_C"/>
</dbReference>
<dbReference type="FunFam" id="3.40.190.10:FF:000054">
    <property type="entry name" value="Glutamate receptor"/>
    <property type="match status" value="2"/>
</dbReference>
<keyword evidence="12" id="KW-0732">Signal</keyword>
<organism evidence="14 15">
    <name type="scientific">Dipteronia dyeriana</name>
    <dbReference type="NCBI Taxonomy" id="168575"/>
    <lineage>
        <taxon>Eukaryota</taxon>
        <taxon>Viridiplantae</taxon>
        <taxon>Streptophyta</taxon>
        <taxon>Embryophyta</taxon>
        <taxon>Tracheophyta</taxon>
        <taxon>Spermatophyta</taxon>
        <taxon>Magnoliopsida</taxon>
        <taxon>eudicotyledons</taxon>
        <taxon>Gunneridae</taxon>
        <taxon>Pentapetalae</taxon>
        <taxon>rosids</taxon>
        <taxon>malvids</taxon>
        <taxon>Sapindales</taxon>
        <taxon>Sapindaceae</taxon>
        <taxon>Hippocastanoideae</taxon>
        <taxon>Acereae</taxon>
        <taxon>Dipteronia</taxon>
    </lineage>
</organism>
<dbReference type="Pfam" id="PF01094">
    <property type="entry name" value="ANF_receptor"/>
    <property type="match status" value="2"/>
</dbReference>
<keyword evidence="8" id="KW-0325">Glycoprotein</keyword>
<proteinExistence type="predicted"/>
<evidence type="ECO:0000259" key="13">
    <source>
        <dbReference type="SMART" id="SM00079"/>
    </source>
</evidence>
<keyword evidence="5" id="KW-0406">Ion transport</keyword>
<dbReference type="EMBL" id="JANJYI010000008">
    <property type="protein sequence ID" value="KAK2638884.1"/>
    <property type="molecule type" value="Genomic_DNA"/>
</dbReference>
<reference evidence="14" key="1">
    <citation type="journal article" date="2023" name="Plant J.">
        <title>Genome sequences and population genomics provide insights into the demographic history, inbreeding, and mutation load of two 'living fossil' tree species of Dipteronia.</title>
        <authorList>
            <person name="Feng Y."/>
            <person name="Comes H.P."/>
            <person name="Chen J."/>
            <person name="Zhu S."/>
            <person name="Lu R."/>
            <person name="Zhang X."/>
            <person name="Li P."/>
            <person name="Qiu J."/>
            <person name="Olsen K.M."/>
            <person name="Qiu Y."/>
        </authorList>
    </citation>
    <scope>NUCLEOTIDE SEQUENCE</scope>
    <source>
        <strain evidence="14">KIB01</strain>
    </source>
</reference>
<feature type="transmembrane region" description="Helical" evidence="11">
    <location>
        <begin position="620"/>
        <end position="639"/>
    </location>
</feature>
<evidence type="ECO:0000256" key="1">
    <source>
        <dbReference type="ARBA" id="ARBA00004141"/>
    </source>
</evidence>
<keyword evidence="15" id="KW-1185">Reference proteome</keyword>
<evidence type="ECO:0000313" key="15">
    <source>
        <dbReference type="Proteomes" id="UP001280121"/>
    </source>
</evidence>
<accession>A0AAD9TNL2</accession>
<feature type="chain" id="PRO_5042170217" description="Ionotropic glutamate receptor C-terminal domain-containing protein" evidence="12">
    <location>
        <begin position="22"/>
        <end position="1552"/>
    </location>
</feature>
<feature type="signal peptide" evidence="12">
    <location>
        <begin position="1"/>
        <end position="21"/>
    </location>
</feature>
<comment type="subcellular location">
    <subcellularLocation>
        <location evidence="1">Membrane</location>
        <topology evidence="1">Multi-pass membrane protein</topology>
    </subcellularLocation>
</comment>
<evidence type="ECO:0000256" key="6">
    <source>
        <dbReference type="ARBA" id="ARBA00023136"/>
    </source>
</evidence>
<keyword evidence="4 11" id="KW-1133">Transmembrane helix</keyword>
<keyword evidence="9" id="KW-1071">Ligand-gated ion channel</keyword>
<dbReference type="SUPFAM" id="SSF53850">
    <property type="entry name" value="Periplasmic binding protein-like II"/>
    <property type="match status" value="2"/>
</dbReference>
<dbReference type="Proteomes" id="UP001280121">
    <property type="component" value="Unassembled WGS sequence"/>
</dbReference>
<feature type="domain" description="Ionotropic glutamate receptor C-terminal" evidence="13">
    <location>
        <begin position="438"/>
        <end position="775"/>
    </location>
</feature>
<dbReference type="InterPro" id="IPR044440">
    <property type="entry name" value="GABAb_receptor_plant_PBP1"/>
</dbReference>
<dbReference type="InterPro" id="IPR001828">
    <property type="entry name" value="ANF_lig-bd_rcpt"/>
</dbReference>
<dbReference type="FunFam" id="3.40.50.2300:FF:000188">
    <property type="entry name" value="Glutamate receptor"/>
    <property type="match status" value="2"/>
</dbReference>
<evidence type="ECO:0000256" key="2">
    <source>
        <dbReference type="ARBA" id="ARBA00022448"/>
    </source>
</evidence>
<evidence type="ECO:0000256" key="7">
    <source>
        <dbReference type="ARBA" id="ARBA00023170"/>
    </source>
</evidence>
<evidence type="ECO:0000256" key="3">
    <source>
        <dbReference type="ARBA" id="ARBA00022692"/>
    </source>
</evidence>
<dbReference type="InterPro" id="IPR015683">
    <property type="entry name" value="Ionotropic_Glu_rcpt"/>
</dbReference>
<dbReference type="GO" id="GO:0015276">
    <property type="term" value="F:ligand-gated monoatomic ion channel activity"/>
    <property type="evidence" value="ECO:0007669"/>
    <property type="project" value="InterPro"/>
</dbReference>
<dbReference type="SMART" id="SM00079">
    <property type="entry name" value="PBPe"/>
    <property type="match status" value="1"/>
</dbReference>
<dbReference type="CDD" id="cd13686">
    <property type="entry name" value="GluR_Plant"/>
    <property type="match status" value="1"/>
</dbReference>
<feature type="transmembrane region" description="Helical" evidence="11">
    <location>
        <begin position="870"/>
        <end position="893"/>
    </location>
</feature>
<keyword evidence="10" id="KW-0407">Ion channel</keyword>
<comment type="caution">
    <text evidence="14">The sequence shown here is derived from an EMBL/GenBank/DDBJ whole genome shotgun (WGS) entry which is preliminary data.</text>
</comment>
<feature type="transmembrane region" description="Helical" evidence="11">
    <location>
        <begin position="795"/>
        <end position="816"/>
    </location>
</feature>
<evidence type="ECO:0000256" key="10">
    <source>
        <dbReference type="ARBA" id="ARBA00023303"/>
    </source>
</evidence>
<evidence type="ECO:0000256" key="4">
    <source>
        <dbReference type="ARBA" id="ARBA00022989"/>
    </source>
</evidence>
<sequence length="1552" mass="174674">MYYLPLSTLLALVLIFATNEAAEMVEENNRVKGIIGAIVDTSSRVGKEQRVAMEMAVHDFNEYSSNQTRLLVDLQLRNSQRQPVHAALAALDLINSQEVQAILGPQTWEETSLVSDIASQNPTPIVSFADTIPKWATERFPFLLQASPNQYAQMKAIAEVVQSWEWHQVTVIHEDIDSSATGIIPHLFEALREVGAEISQVLALPPFISYTMTQELEKLKRGQCRVFIVHLSLPLAEQFFEQAKKMSMMDKDYVWIATDSFTSLVHSITASSISSSMEGIVGVRSYISEREQEFQDFYRRFRKRFGSEYPEEDNHEPGALAVQAYDAVASVALAISENIHRNQTLLKRISLSDFDGLTGKVQYNNKNVTPAVYQIINFTGRSYRELGFWTDGLGFSKTIDDSATYNSSMKYLGQVFWPGAPWYAPRGWAVPTDTKPLRIGVPIGSEFKQYVNPEFDELGNVTSFLGFSIELFKAIVSELPFYLPYEFFSYNGSYNDLVMQIYLKEFDAVVGDVAIVARRLRYAEFTHPYTESGLVMIVPLEKSADKALLFMKPFTKAMWMLIGTITIYNGFIVWLIERNHWHELQGSPLHQTGAFLWLSFSSLFSLHGGTLHSNLSRMTMLVWLFVALVITQTYTANLASMLTVQDFKPATVDIESLQSSNALVGYSNASFVASYLEDVLRFNRKNLEGYTSLENYDKDLKSGKISAIFLEVPVSKIFLAKYCKSFATTGPTYKVGGLGFAFPKGSPLLPSVTEALLKVSESGKLRELETSMIASETCMDVDVGDDISSLSPSSFWVLFAFSGGTSTIALIVYLSHSNGKLSEFLLVHKTIRMLVLTLMKQWGIQKQRFYGRLLSHGESPRSSTNTPPEALAGSSIIPFYINSYIYIVCFHIFSMKMIISLKIKLIHLFYSQINFIYNSIKMRNEDQLYKLIAMCATLLLEFAANDPINTHKVRAIVGTQTWEEAQLVADVGNQSHIPVLSLAGASPPLVAAERWPFLVQAAAPNNFIQMKAIAAIVDSWEWHRVTVIYEETESSTAGIIPHLYDALRESGVEIANLVPLPPSVSFSSMSEELEEIKNGQCRVILVHLSLPLAAKVFERAKEMEMMQKDYVWIATDAFTNLIHSINSSSISSMQEIVGVRSYFPNKEPRFQDFYKRFLKRFSLEFPDEDNHEPGIYAVQAYDAIWTVCQAMIESDHYKEGGGKKLLDTIFPSKFQGLSGKIEFIGQKLAPMDKFQIINVVGKSYRKLGYWSNAFGFSKSVDGKNSNSSSMKSLGPVLWPGCPLTTPRGWAIPTKAQPLRIGVPNGTTFQEFLTVVRNGTENEYSYEEYAIDLFTATVQNLPYYLPYNFFLFDGTYDELVQQIHLKRFDAAVGDVAVVSSRLEYAEFTLPYAEPGLVMIVPVRRVRCNKAWLFTKPFTNGMWIITGVIRNHSSELRGSRLNPIGTLILLSFSTLFSLQGEKLHSNLSRMAIVVWLFVALVITQTYTASLTSMLTAQNLEPTVTNIETLKRSNEIVGYCKGSYLATYLVDVLHFNRNNIRNYSSANEYSQALRT</sequence>
<dbReference type="PANTHER" id="PTHR34836">
    <property type="entry name" value="OS06G0188250 PROTEIN"/>
    <property type="match status" value="1"/>
</dbReference>
<evidence type="ECO:0000256" key="8">
    <source>
        <dbReference type="ARBA" id="ARBA00023180"/>
    </source>
</evidence>
<feature type="transmembrane region" description="Helical" evidence="11">
    <location>
        <begin position="557"/>
        <end position="576"/>
    </location>
</feature>
<protein>
    <recommendedName>
        <fullName evidence="13">Ionotropic glutamate receptor C-terminal domain-containing protein</fullName>
    </recommendedName>
</protein>
<gene>
    <name evidence="14" type="ORF">Ddye_026679</name>
</gene>
<dbReference type="PANTHER" id="PTHR34836:SF9">
    <property type="entry name" value="RECEPTOR LIGAND BINDING REGION DOMAIN-CONTAINING PROTEIN"/>
    <property type="match status" value="1"/>
</dbReference>
<dbReference type="Gene3D" id="3.40.50.2300">
    <property type="match status" value="4"/>
</dbReference>
<dbReference type="Gene3D" id="1.10.287.70">
    <property type="match status" value="2"/>
</dbReference>
<keyword evidence="2" id="KW-0813">Transport</keyword>
<dbReference type="GO" id="GO:0016020">
    <property type="term" value="C:membrane"/>
    <property type="evidence" value="ECO:0007669"/>
    <property type="project" value="UniProtKB-SubCell"/>
</dbReference>
<dbReference type="InterPro" id="IPR028082">
    <property type="entry name" value="Peripla_BP_I"/>
</dbReference>
<dbReference type="Gene3D" id="3.40.190.10">
    <property type="entry name" value="Periplasmic binding protein-like II"/>
    <property type="match status" value="3"/>
</dbReference>
<evidence type="ECO:0000256" key="5">
    <source>
        <dbReference type="ARBA" id="ARBA00023065"/>
    </source>
</evidence>
<evidence type="ECO:0000256" key="12">
    <source>
        <dbReference type="SAM" id="SignalP"/>
    </source>
</evidence>
<name>A0AAD9TNL2_9ROSI</name>
<dbReference type="CDD" id="cd19990">
    <property type="entry name" value="PBP1_GABAb_receptor_plant"/>
    <property type="match status" value="2"/>
</dbReference>
<evidence type="ECO:0000313" key="14">
    <source>
        <dbReference type="EMBL" id="KAK2638884.1"/>
    </source>
</evidence>